<dbReference type="Pfam" id="PF00903">
    <property type="entry name" value="Glyoxalase"/>
    <property type="match status" value="1"/>
</dbReference>
<sequence length="143" mass="15667">MDQAADTTSTIIPCLRYRDATAAIDWLCAAFGFHRHAVYADGDTVHHAQLTFGNGMIMLGSAHVQSEWSDRIVQPGEVGERETQSPCVIVRDVDAHYRQATAAGATIVVDIADQGYGGRGYACRDPEGHLWWFGSYDPWKAPA</sequence>
<dbReference type="RefSeq" id="WP_280576753.1">
    <property type="nucleotide sequence ID" value="NZ_JARXRO010000007.1"/>
</dbReference>
<dbReference type="InterPro" id="IPR037523">
    <property type="entry name" value="VOC_core"/>
</dbReference>
<organism evidence="2 3">
    <name type="scientific">Luteimonas kalidii</name>
    <dbReference type="NCBI Taxonomy" id="3042025"/>
    <lineage>
        <taxon>Bacteria</taxon>
        <taxon>Pseudomonadati</taxon>
        <taxon>Pseudomonadota</taxon>
        <taxon>Gammaproteobacteria</taxon>
        <taxon>Lysobacterales</taxon>
        <taxon>Lysobacteraceae</taxon>
        <taxon>Luteimonas</taxon>
    </lineage>
</organism>
<accession>A0ABT6JPG3</accession>
<dbReference type="Gene3D" id="3.30.720.120">
    <property type="match status" value="1"/>
</dbReference>
<dbReference type="EMBL" id="JARXRO010000007">
    <property type="protein sequence ID" value="MDH5832571.1"/>
    <property type="molecule type" value="Genomic_DNA"/>
</dbReference>
<feature type="domain" description="VOC" evidence="1">
    <location>
        <begin position="8"/>
        <end position="136"/>
    </location>
</feature>
<proteinExistence type="predicted"/>
<comment type="caution">
    <text evidence="2">The sequence shown here is derived from an EMBL/GenBank/DDBJ whole genome shotgun (WGS) entry which is preliminary data.</text>
</comment>
<dbReference type="InterPro" id="IPR029068">
    <property type="entry name" value="Glyas_Bleomycin-R_OHBP_Dase"/>
</dbReference>
<evidence type="ECO:0000313" key="3">
    <source>
        <dbReference type="Proteomes" id="UP001156873"/>
    </source>
</evidence>
<dbReference type="Proteomes" id="UP001156873">
    <property type="component" value="Unassembled WGS sequence"/>
</dbReference>
<dbReference type="PANTHER" id="PTHR34109">
    <property type="entry name" value="BNAUNNG04460D PROTEIN-RELATED"/>
    <property type="match status" value="1"/>
</dbReference>
<evidence type="ECO:0000259" key="1">
    <source>
        <dbReference type="PROSITE" id="PS51819"/>
    </source>
</evidence>
<dbReference type="Gene3D" id="3.30.720.110">
    <property type="match status" value="1"/>
</dbReference>
<gene>
    <name evidence="2" type="ORF">QFW81_01300</name>
</gene>
<keyword evidence="3" id="KW-1185">Reference proteome</keyword>
<name>A0ABT6JPG3_9GAMM</name>
<dbReference type="InterPro" id="IPR004360">
    <property type="entry name" value="Glyas_Fos-R_dOase_dom"/>
</dbReference>
<dbReference type="PANTHER" id="PTHR34109:SF1">
    <property type="entry name" value="VOC DOMAIN-CONTAINING PROTEIN"/>
    <property type="match status" value="1"/>
</dbReference>
<dbReference type="SUPFAM" id="SSF54593">
    <property type="entry name" value="Glyoxalase/Bleomycin resistance protein/Dihydroxybiphenyl dioxygenase"/>
    <property type="match status" value="1"/>
</dbReference>
<reference evidence="2 3" key="1">
    <citation type="submission" date="2023-04" db="EMBL/GenBank/DDBJ databases">
        <title>Luteimonas sp. M1R5S59.</title>
        <authorList>
            <person name="Sun J.-Q."/>
        </authorList>
    </citation>
    <scope>NUCLEOTIDE SEQUENCE [LARGE SCALE GENOMIC DNA]</scope>
    <source>
        <strain evidence="2 3">M1R5S59</strain>
    </source>
</reference>
<protein>
    <submittedName>
        <fullName evidence="2">VOC family protein</fullName>
    </submittedName>
</protein>
<evidence type="ECO:0000313" key="2">
    <source>
        <dbReference type="EMBL" id="MDH5832571.1"/>
    </source>
</evidence>
<dbReference type="PROSITE" id="PS51819">
    <property type="entry name" value="VOC"/>
    <property type="match status" value="1"/>
</dbReference>